<evidence type="ECO:0000256" key="1">
    <source>
        <dbReference type="ARBA" id="ARBA00005061"/>
    </source>
</evidence>
<dbReference type="PATRIC" id="fig|476652.3.peg.274"/>
<dbReference type="Proteomes" id="UP000036356">
    <property type="component" value="Unassembled WGS sequence"/>
</dbReference>
<dbReference type="SUPFAM" id="SSF52402">
    <property type="entry name" value="Adenine nucleotide alpha hydrolases-like"/>
    <property type="match status" value="1"/>
</dbReference>
<evidence type="ECO:0000313" key="11">
    <source>
        <dbReference type="Proteomes" id="UP000036356"/>
    </source>
</evidence>
<comment type="similarity">
    <text evidence="7">Belongs to the QueC family.</text>
</comment>
<dbReference type="EMBL" id="LDZY01000001">
    <property type="protein sequence ID" value="KLU67869.1"/>
    <property type="molecule type" value="Genomic_DNA"/>
</dbReference>
<name>A0A0J1FWU8_9FIRM</name>
<dbReference type="RefSeq" id="WP_083995796.1">
    <property type="nucleotide sequence ID" value="NZ_LDZY01000001.1"/>
</dbReference>
<keyword evidence="4" id="KW-0547">Nucleotide-binding</keyword>
<dbReference type="PIRSF" id="PIRSF006293">
    <property type="entry name" value="ExsB"/>
    <property type="match status" value="1"/>
</dbReference>
<dbReference type="GO" id="GO:0005524">
    <property type="term" value="F:ATP binding"/>
    <property type="evidence" value="ECO:0007669"/>
    <property type="project" value="UniProtKB-KW"/>
</dbReference>
<comment type="catalytic activity">
    <reaction evidence="9">
        <text>7-carboxy-7-carbaguanine + NH4(+) + 2 ATP = 7-cyano-7-carbaguanine + 2 AMP + 2 diphosphate + 2 H(+)</text>
        <dbReference type="Rhea" id="RHEA:27982"/>
        <dbReference type="ChEBI" id="CHEBI:15378"/>
        <dbReference type="ChEBI" id="CHEBI:28938"/>
        <dbReference type="ChEBI" id="CHEBI:30616"/>
        <dbReference type="ChEBI" id="CHEBI:33019"/>
        <dbReference type="ChEBI" id="CHEBI:45075"/>
        <dbReference type="ChEBI" id="CHEBI:61036"/>
        <dbReference type="ChEBI" id="CHEBI:456215"/>
        <dbReference type="EC" id="6.3.4.20"/>
    </reaction>
</comment>
<keyword evidence="11" id="KW-1185">Reference proteome</keyword>
<dbReference type="Pfam" id="PF06508">
    <property type="entry name" value="QueC"/>
    <property type="match status" value="1"/>
</dbReference>
<comment type="caution">
    <text evidence="10">The sequence shown here is derived from an EMBL/GenBank/DDBJ whole genome shotgun (WGS) entry which is preliminary data.</text>
</comment>
<comment type="pathway">
    <text evidence="1">Purine metabolism; 7-cyano-7-deazaguanine biosynthesis.</text>
</comment>
<evidence type="ECO:0000256" key="3">
    <source>
        <dbReference type="ARBA" id="ARBA00022723"/>
    </source>
</evidence>
<organism evidence="10 11">
    <name type="scientific">Desulfosporosinus acididurans</name>
    <dbReference type="NCBI Taxonomy" id="476652"/>
    <lineage>
        <taxon>Bacteria</taxon>
        <taxon>Bacillati</taxon>
        <taxon>Bacillota</taxon>
        <taxon>Clostridia</taxon>
        <taxon>Eubacteriales</taxon>
        <taxon>Desulfitobacteriaceae</taxon>
        <taxon>Desulfosporosinus</taxon>
    </lineage>
</organism>
<gene>
    <name evidence="10" type="primary">queC</name>
    <name evidence="10" type="ORF">DEAC_c02760</name>
</gene>
<dbReference type="STRING" id="476652.DEAC_c02760"/>
<dbReference type="CDD" id="cd01995">
    <property type="entry name" value="QueC-like"/>
    <property type="match status" value="1"/>
</dbReference>
<proteinExistence type="inferred from homology"/>
<dbReference type="PANTHER" id="PTHR42914">
    <property type="entry name" value="7-CYANO-7-DEAZAGUANINE SYNTHASE"/>
    <property type="match status" value="1"/>
</dbReference>
<dbReference type="EC" id="6.3.4.20" evidence="8"/>
<dbReference type="AlphaFoldDB" id="A0A0J1FWU8"/>
<keyword evidence="3" id="KW-0479">Metal-binding</keyword>
<evidence type="ECO:0000256" key="6">
    <source>
        <dbReference type="ARBA" id="ARBA00022840"/>
    </source>
</evidence>
<dbReference type="PANTHER" id="PTHR42914:SF1">
    <property type="entry name" value="7-CYANO-7-DEAZAGUANINE SYNTHASE"/>
    <property type="match status" value="1"/>
</dbReference>
<keyword evidence="2 10" id="KW-0436">Ligase</keyword>
<dbReference type="NCBIfam" id="TIGR00364">
    <property type="entry name" value="7-cyano-7-deazaguanine synthase QueC"/>
    <property type="match status" value="1"/>
</dbReference>
<evidence type="ECO:0000256" key="7">
    <source>
        <dbReference type="ARBA" id="ARBA00037993"/>
    </source>
</evidence>
<sequence>MAGIVLLSGGLDSTVAMALFLEKTTLDLAITFDYGQRAKEKEISASRQIADHFNIRHTIIALPFLQEQTRTALVNRSTDLPQLEFKQLDNIEEEALKSAHQVWVPNRNGLFMNIAAVFAENMGEAVTLITGFNREEAATFPDNSLEFMTAMNDCFKYSTQNTVTVDSPTAALSKSEIVREGLRLNIPFEKVWSCYENGQRPCGHCESCLRMKRALIVNEAEALVSELFDTP</sequence>
<dbReference type="InterPro" id="IPR014729">
    <property type="entry name" value="Rossmann-like_a/b/a_fold"/>
</dbReference>
<dbReference type="Gene3D" id="3.40.50.620">
    <property type="entry name" value="HUPs"/>
    <property type="match status" value="1"/>
</dbReference>
<accession>A0A0J1FWU8</accession>
<evidence type="ECO:0000256" key="2">
    <source>
        <dbReference type="ARBA" id="ARBA00022598"/>
    </source>
</evidence>
<dbReference type="GO" id="GO:0046872">
    <property type="term" value="F:metal ion binding"/>
    <property type="evidence" value="ECO:0007669"/>
    <property type="project" value="UniProtKB-KW"/>
</dbReference>
<dbReference type="GO" id="GO:0016874">
    <property type="term" value="F:ligase activity"/>
    <property type="evidence" value="ECO:0007669"/>
    <property type="project" value="UniProtKB-KW"/>
</dbReference>
<evidence type="ECO:0000313" key="10">
    <source>
        <dbReference type="EMBL" id="KLU67869.1"/>
    </source>
</evidence>
<keyword evidence="5" id="KW-0862">Zinc</keyword>
<evidence type="ECO:0000256" key="8">
    <source>
        <dbReference type="ARBA" id="ARBA00039149"/>
    </source>
</evidence>
<dbReference type="InterPro" id="IPR018317">
    <property type="entry name" value="QueC"/>
</dbReference>
<reference evidence="10 11" key="1">
    <citation type="submission" date="2015-06" db="EMBL/GenBank/DDBJ databases">
        <title>Draft genome of the moderately acidophilic sulfate reducer Candidatus Desulfosporosinus acididurans strain M1.</title>
        <authorList>
            <person name="Poehlein A."/>
            <person name="Petzsch P."/>
            <person name="Johnson B.D."/>
            <person name="Schloemann M."/>
            <person name="Daniel R."/>
            <person name="Muehling M."/>
        </authorList>
    </citation>
    <scope>NUCLEOTIDE SEQUENCE [LARGE SCALE GENOMIC DNA]</scope>
    <source>
        <strain evidence="10 11">M1</strain>
    </source>
</reference>
<evidence type="ECO:0000256" key="4">
    <source>
        <dbReference type="ARBA" id="ARBA00022741"/>
    </source>
</evidence>
<evidence type="ECO:0000256" key="9">
    <source>
        <dbReference type="ARBA" id="ARBA00047890"/>
    </source>
</evidence>
<protein>
    <recommendedName>
        <fullName evidence="8">7-cyano-7-deazaguanine synthase</fullName>
        <ecNumber evidence="8">6.3.4.20</ecNumber>
    </recommendedName>
</protein>
<evidence type="ECO:0000256" key="5">
    <source>
        <dbReference type="ARBA" id="ARBA00022833"/>
    </source>
</evidence>
<keyword evidence="6" id="KW-0067">ATP-binding</keyword>